<keyword evidence="2" id="KW-1185">Reference proteome</keyword>
<dbReference type="Proteomes" id="UP000095472">
    <property type="component" value="Chromosome"/>
</dbReference>
<proteinExistence type="predicted"/>
<protein>
    <submittedName>
        <fullName evidence="1">WD40 repeat domain-containing protein</fullName>
    </submittedName>
</protein>
<reference evidence="1 2" key="1">
    <citation type="journal article" date="2016" name="Genome Announc.">
        <title>Draft Genome Sequence of the Thermotolerant Cyanobacterium Desertifilum sp. IPPAS B-1220.</title>
        <authorList>
            <person name="Mironov K.S."/>
            <person name="Sinetova M.A."/>
            <person name="Bolatkhan K."/>
            <person name="Zayadan B.K."/>
            <person name="Ustinova V.V."/>
            <person name="Kupriyanova E.V."/>
            <person name="Skrypnik A.N."/>
            <person name="Gogoleva N.E."/>
            <person name="Gogolev Y.V."/>
            <person name="Los D.A."/>
        </authorList>
    </citation>
    <scope>NUCLEOTIDE SEQUENCE [LARGE SCALE GENOMIC DNA]</scope>
    <source>
        <strain evidence="1 2">IPPAS B-1220</strain>
    </source>
</reference>
<accession>A0ACD5GVB5</accession>
<gene>
    <name evidence="1" type="ORF">BH720_035740</name>
</gene>
<sequence>MSVKANVRQQATLSQTLGDGGLLFFSGTARSFAGAASGNFCNGVRVLPEHANTVSAIAISPDGRYLASGSHDRLVRIWEVETNRSVATLRGTIKIGWRVWRLVRMVAI</sequence>
<dbReference type="EMBL" id="CP182909">
    <property type="protein sequence ID" value="XPM64256.1"/>
    <property type="molecule type" value="Genomic_DNA"/>
</dbReference>
<name>A0ACD5GVB5_9CYAN</name>
<organism evidence="1 2">
    <name type="scientific">Desertifilum tharense IPPAS B-1220</name>
    <dbReference type="NCBI Taxonomy" id="1781255"/>
    <lineage>
        <taxon>Bacteria</taxon>
        <taxon>Bacillati</taxon>
        <taxon>Cyanobacteriota</taxon>
        <taxon>Cyanophyceae</taxon>
        <taxon>Desertifilales</taxon>
        <taxon>Desertifilaceae</taxon>
        <taxon>Desertifilum</taxon>
    </lineage>
</organism>
<evidence type="ECO:0000313" key="1">
    <source>
        <dbReference type="EMBL" id="XPM64256.1"/>
    </source>
</evidence>
<evidence type="ECO:0000313" key="2">
    <source>
        <dbReference type="Proteomes" id="UP000095472"/>
    </source>
</evidence>